<keyword evidence="1" id="KW-1133">Transmembrane helix</keyword>
<dbReference type="Proteomes" id="UP000717585">
    <property type="component" value="Unassembled WGS sequence"/>
</dbReference>
<feature type="transmembrane region" description="Helical" evidence="1">
    <location>
        <begin position="40"/>
        <end position="66"/>
    </location>
</feature>
<proteinExistence type="predicted"/>
<keyword evidence="1" id="KW-0812">Transmembrane</keyword>
<evidence type="ECO:0000256" key="1">
    <source>
        <dbReference type="SAM" id="Phobius"/>
    </source>
</evidence>
<dbReference type="AlphaFoldDB" id="A0A8J6BAS3"/>
<accession>A0A8J6BAS3</accession>
<keyword evidence="1" id="KW-0472">Membrane</keyword>
<protein>
    <submittedName>
        <fullName evidence="2">Uncharacterized protein</fullName>
    </submittedName>
</protein>
<gene>
    <name evidence="2" type="ORF">J8273_3617</name>
</gene>
<keyword evidence="3" id="KW-1185">Reference proteome</keyword>
<organism evidence="2 3">
    <name type="scientific">Carpediemonas membranifera</name>
    <dbReference type="NCBI Taxonomy" id="201153"/>
    <lineage>
        <taxon>Eukaryota</taxon>
        <taxon>Metamonada</taxon>
        <taxon>Carpediemonas-like organisms</taxon>
        <taxon>Carpediemonas</taxon>
    </lineage>
</organism>
<dbReference type="EMBL" id="JAHDYR010000025">
    <property type="protein sequence ID" value="KAG9393477.1"/>
    <property type="molecule type" value="Genomic_DNA"/>
</dbReference>
<sequence>MASGNKSAVELMNEYDKKFSNFKKAGKQHKDIKSLILSKWGLAGLVLIIVIILAVILLIIFLVAYLRLFSFLPSIMTLFN</sequence>
<evidence type="ECO:0000313" key="2">
    <source>
        <dbReference type="EMBL" id="KAG9393477.1"/>
    </source>
</evidence>
<evidence type="ECO:0000313" key="3">
    <source>
        <dbReference type="Proteomes" id="UP000717585"/>
    </source>
</evidence>
<comment type="caution">
    <text evidence="2">The sequence shown here is derived from an EMBL/GenBank/DDBJ whole genome shotgun (WGS) entry which is preliminary data.</text>
</comment>
<name>A0A8J6BAS3_9EUKA</name>
<reference evidence="2" key="1">
    <citation type="submission" date="2021-05" db="EMBL/GenBank/DDBJ databases">
        <title>A free-living protist that lacks canonical eukaryotic 1 DNA replication and segregation systems.</title>
        <authorList>
            <person name="Salas-Leiva D.E."/>
            <person name="Tromer E.C."/>
            <person name="Curtis B.A."/>
            <person name="Jerlstrom-Hultqvist J."/>
            <person name="Kolisko M."/>
            <person name="Yi Z."/>
            <person name="Salas-Leiva J.S."/>
            <person name="Gallot-Lavallee L."/>
            <person name="Kops G.J.P.L."/>
            <person name="Archibald J.M."/>
            <person name="Simpson A.G.B."/>
            <person name="Roger A.J."/>
        </authorList>
    </citation>
    <scope>NUCLEOTIDE SEQUENCE</scope>
    <source>
        <strain evidence="2">BICM</strain>
    </source>
</reference>